<name>A0A6J5NG29_9CAUD</name>
<keyword evidence="1" id="KW-0175">Coiled coil</keyword>
<proteinExistence type="predicted"/>
<evidence type="ECO:0000313" key="2">
    <source>
        <dbReference type="EMBL" id="CAB4156471.1"/>
    </source>
</evidence>
<organism evidence="2">
    <name type="scientific">uncultured Caudovirales phage</name>
    <dbReference type="NCBI Taxonomy" id="2100421"/>
    <lineage>
        <taxon>Viruses</taxon>
        <taxon>Duplodnaviria</taxon>
        <taxon>Heunggongvirae</taxon>
        <taxon>Uroviricota</taxon>
        <taxon>Caudoviricetes</taxon>
        <taxon>Peduoviridae</taxon>
        <taxon>Maltschvirus</taxon>
        <taxon>Maltschvirus maltsch</taxon>
    </lineage>
</organism>
<feature type="coiled-coil region" evidence="1">
    <location>
        <begin position="10"/>
        <end position="44"/>
    </location>
</feature>
<dbReference type="EMBL" id="LR796640">
    <property type="protein sequence ID" value="CAB4156471.1"/>
    <property type="molecule type" value="Genomic_DNA"/>
</dbReference>
<evidence type="ECO:0000256" key="1">
    <source>
        <dbReference type="SAM" id="Coils"/>
    </source>
</evidence>
<accession>A0A6J5NG29</accession>
<protein>
    <submittedName>
        <fullName evidence="2">Uncharacterized protein</fullName>
    </submittedName>
</protein>
<sequence>MTDTITTESMNEKLEKARHLTDEMRRLEQEIMNRNNERRNLIRSAWKDDKLPQRQIANALGLTNQTVWNEIHRKDNDESATK</sequence>
<reference evidence="2" key="1">
    <citation type="submission" date="2020-04" db="EMBL/GenBank/DDBJ databases">
        <authorList>
            <person name="Chiriac C."/>
            <person name="Salcher M."/>
            <person name="Ghai R."/>
            <person name="Kavagutti S V."/>
        </authorList>
    </citation>
    <scope>NUCLEOTIDE SEQUENCE</scope>
</reference>
<gene>
    <name evidence="2" type="ORF">UFOVP665_68</name>
</gene>